<reference evidence="1 2" key="1">
    <citation type="submission" date="2019-08" db="EMBL/GenBank/DDBJ databases">
        <title>Actinomadura sp. nov. CYP1-5 isolated from mountain soil.</title>
        <authorList>
            <person name="Songsumanus A."/>
            <person name="Kuncharoen N."/>
            <person name="Kudo T."/>
            <person name="Yuki M."/>
            <person name="Igarashi Y."/>
            <person name="Tanasupawat S."/>
        </authorList>
    </citation>
    <scope>NUCLEOTIDE SEQUENCE [LARGE SCALE GENOMIC DNA]</scope>
    <source>
        <strain evidence="1 2">CYP1-5</strain>
    </source>
</reference>
<evidence type="ECO:0000313" key="2">
    <source>
        <dbReference type="Proteomes" id="UP000323505"/>
    </source>
</evidence>
<dbReference type="RefSeq" id="WP_148757809.1">
    <property type="nucleotide sequence ID" value="NZ_VSRQ01000001.1"/>
</dbReference>
<evidence type="ECO:0000313" key="1">
    <source>
        <dbReference type="EMBL" id="TYK53223.1"/>
    </source>
</evidence>
<organism evidence="1 2">
    <name type="scientific">Actinomadura decatromicini</name>
    <dbReference type="NCBI Taxonomy" id="2604572"/>
    <lineage>
        <taxon>Bacteria</taxon>
        <taxon>Bacillati</taxon>
        <taxon>Actinomycetota</taxon>
        <taxon>Actinomycetes</taxon>
        <taxon>Streptosporangiales</taxon>
        <taxon>Thermomonosporaceae</taxon>
        <taxon>Actinomadura</taxon>
    </lineage>
</organism>
<protein>
    <submittedName>
        <fullName evidence="1">Uncharacterized protein</fullName>
    </submittedName>
</protein>
<proteinExistence type="predicted"/>
<comment type="caution">
    <text evidence="1">The sequence shown here is derived from an EMBL/GenBank/DDBJ whole genome shotgun (WGS) entry which is preliminary data.</text>
</comment>
<keyword evidence="2" id="KW-1185">Reference proteome</keyword>
<name>A0A5D3FYH4_9ACTN</name>
<dbReference type="AlphaFoldDB" id="A0A5D3FYH4"/>
<sequence length="378" mass="39850">MAAGAMTVRLSAVIMHHPRRSALLPGLLRSCAPLAPRVVEDPCPGGPPSALRTAKRAWAAIAADATHHLVLQDDVVPVPGFARELTEAIAQRPGYGLALCVNWNSPHNSYLTRKAALAGRSWAPLSPYEWTPTLGLVLPVQEARALAEHLAPLPDDAFWGDDDEAIIDFRNQRGLRMAATIPHLVDHTDHPSLAGNDLDGSRHGTVLAPGLRLPPGHWADSPDETGFTGGPREFTVELRGSRCLIRFVRPGAGEYVSHPYGWYWLDWCGVAGFDPDAILDGFADFLSGGPGADGVTIADATEVWAAGYLLGADLARSGVRAAPDGPVRAALRTAALESWIDSGLCARPAADVRAAYAAICAAGCARGSSDHSGAACPV</sequence>
<dbReference type="EMBL" id="VSRQ01000001">
    <property type="protein sequence ID" value="TYK53223.1"/>
    <property type="molecule type" value="Genomic_DNA"/>
</dbReference>
<accession>A0A5D3FYH4</accession>
<dbReference type="Proteomes" id="UP000323505">
    <property type="component" value="Unassembled WGS sequence"/>
</dbReference>
<gene>
    <name evidence="1" type="ORF">FXF68_05765</name>
</gene>